<reference evidence="1 2" key="1">
    <citation type="submission" date="2016-07" db="EMBL/GenBank/DDBJ databases">
        <title>Draft genome of Scalindua rubra, obtained from a brine-seawater interface in the Red Sea, sheds light on salt adaptation in anammox bacteria.</title>
        <authorList>
            <person name="Speth D.R."/>
            <person name="Lagkouvardos I."/>
            <person name="Wang Y."/>
            <person name="Qian P.-Y."/>
            <person name="Dutilh B.E."/>
            <person name="Jetten M.S."/>
        </authorList>
    </citation>
    <scope>NUCLEOTIDE SEQUENCE [LARGE SCALE GENOMIC DNA]</scope>
    <source>
        <strain evidence="1">BSI-1</strain>
    </source>
</reference>
<name>A0A1E3X9K1_9BACT</name>
<sequence length="274" mass="31071">MRRILVIIMLLVTTTVFAQEDYDLATFLMKSTFKLSGSGSEGTCFIIGRPIKDNPNRARYVLVTAAHVLESMKDDKAIIHLRKKENDTYRRIQYPIAIRNKGKALWTKHSQADVAAMYVSLPEDIDIVLLPLKFLASDDTLRKFEIRPGDRLFALGFPLGQESNEAGFPILRTGTIASYPILPTKETKHLLFDFEVFKGNSGGPVFMIEKNRSYGRSIHIGTLRFIVGLVTQERSMSIHTRTPYEEKREIHPLKLGVVVHASLVKETIEQLPKE</sequence>
<organism evidence="1 2">
    <name type="scientific">Candidatus Scalindua rubra</name>
    <dbReference type="NCBI Taxonomy" id="1872076"/>
    <lineage>
        <taxon>Bacteria</taxon>
        <taxon>Pseudomonadati</taxon>
        <taxon>Planctomycetota</taxon>
        <taxon>Candidatus Brocadiia</taxon>
        <taxon>Candidatus Brocadiales</taxon>
        <taxon>Candidatus Scalinduaceae</taxon>
        <taxon>Candidatus Scalindua</taxon>
    </lineage>
</organism>
<proteinExistence type="predicted"/>
<dbReference type="Pfam" id="PF13365">
    <property type="entry name" value="Trypsin_2"/>
    <property type="match status" value="1"/>
</dbReference>
<accession>A0A1E3X9K1</accession>
<dbReference type="Proteomes" id="UP000094056">
    <property type="component" value="Unassembled WGS sequence"/>
</dbReference>
<dbReference type="AlphaFoldDB" id="A0A1E3X9K1"/>
<evidence type="ECO:0000313" key="2">
    <source>
        <dbReference type="Proteomes" id="UP000094056"/>
    </source>
</evidence>
<dbReference type="SUPFAM" id="SSF50494">
    <property type="entry name" value="Trypsin-like serine proteases"/>
    <property type="match status" value="1"/>
</dbReference>
<comment type="caution">
    <text evidence="1">The sequence shown here is derived from an EMBL/GenBank/DDBJ whole genome shotgun (WGS) entry which is preliminary data.</text>
</comment>
<protein>
    <submittedName>
        <fullName evidence="1">Uncharacterized protein</fullName>
    </submittedName>
</protein>
<dbReference type="EMBL" id="MAYW01000069">
    <property type="protein sequence ID" value="ODS32283.1"/>
    <property type="molecule type" value="Genomic_DNA"/>
</dbReference>
<dbReference type="InterPro" id="IPR009003">
    <property type="entry name" value="Peptidase_S1_PA"/>
</dbReference>
<dbReference type="PATRIC" id="fig|1872076.5.peg.3056"/>
<gene>
    <name evidence="1" type="ORF">SCARUB_02585</name>
</gene>
<evidence type="ECO:0000313" key="1">
    <source>
        <dbReference type="EMBL" id="ODS32283.1"/>
    </source>
</evidence>
<dbReference type="Gene3D" id="2.40.10.120">
    <property type="match status" value="1"/>
</dbReference>